<sequence length="502" mass="56012">MWREIDWLTNRAGLSPGAVAVIDAEQEKSWTYKELNTRAEALAGWLLERGAVKGDRIALLAPNHISCLDFLFACGKIGAIFVPVNWRLAAEEIQAILADCTPAIIGYHYSFIELASRLQLHQYESVCLDETPFRMPGRSFIPPWQVDEEDPLAMIYTGGTTGKPKGAVLSHRAIFWNAVNTAVSWGLTNQDTTITYLPMFHTGGINALTMPVLMAGGKIVLAGNYNPSDAARYIREYQCTIILLVPTMYHMMIDTEEFKESSFESMRVFLSGGAPCPLSIYEEFRRKGLHFKEGYGMTEAGPNNFYISPQEAVLKKGSIGRPMLFNTVKILAETGVEAGNGEVGEVLIKGRHVFSCYWNNEEATKDAVRDGWLYTGDLAKVDDEGFFYIVGRKKDMIITGGENVYPLEVEQWLGSCPQVDEVSVIGIDDRKWGEAVTAFIVLKEEAAMTKEEIKSYCRQKLAAYKVPKFIYFLDKLPKTHVGKIDKKQLKMTAAEMAAAKEG</sequence>
<comment type="similarity">
    <text evidence="1">Belongs to the ATP-dependent AMP-binding enzyme family.</text>
</comment>
<comment type="caution">
    <text evidence="6">The sequence shown here is derived from an EMBL/GenBank/DDBJ whole genome shotgun (WGS) entry which is preliminary data.</text>
</comment>
<dbReference type="CDD" id="cd17631">
    <property type="entry name" value="FACL_FadD13-like"/>
    <property type="match status" value="1"/>
</dbReference>
<protein>
    <submittedName>
        <fullName evidence="6">Long-chain fatty acid--CoA ligase</fullName>
    </submittedName>
</protein>
<feature type="domain" description="AMP-binding enzyme C-terminal" evidence="5">
    <location>
        <begin position="408"/>
        <end position="483"/>
    </location>
</feature>
<keyword evidence="2 6" id="KW-0436">Ligase</keyword>
<dbReference type="Proteomes" id="UP000322139">
    <property type="component" value="Unassembled WGS sequence"/>
</dbReference>
<name>A0A5D4R6N2_9BACI</name>
<dbReference type="RefSeq" id="WP_148976421.1">
    <property type="nucleotide sequence ID" value="NZ_VTER01000011.1"/>
</dbReference>
<evidence type="ECO:0000256" key="3">
    <source>
        <dbReference type="ARBA" id="ARBA00022840"/>
    </source>
</evidence>
<dbReference type="PROSITE" id="PS00455">
    <property type="entry name" value="AMP_BINDING"/>
    <property type="match status" value="1"/>
</dbReference>
<proteinExistence type="inferred from homology"/>
<dbReference type="InterPro" id="IPR045851">
    <property type="entry name" value="AMP-bd_C_sf"/>
</dbReference>
<dbReference type="AlphaFoldDB" id="A0A5D4R6N2"/>
<keyword evidence="3" id="KW-0067">ATP-binding</keyword>
<dbReference type="Pfam" id="PF13193">
    <property type="entry name" value="AMP-binding_C"/>
    <property type="match status" value="1"/>
</dbReference>
<feature type="domain" description="AMP-dependent synthetase/ligase" evidence="4">
    <location>
        <begin position="11"/>
        <end position="358"/>
    </location>
</feature>
<gene>
    <name evidence="6" type="ORF">FZD51_20295</name>
</gene>
<dbReference type="InterPro" id="IPR050237">
    <property type="entry name" value="ATP-dep_AMP-bd_enzyme"/>
</dbReference>
<evidence type="ECO:0000259" key="5">
    <source>
        <dbReference type="Pfam" id="PF13193"/>
    </source>
</evidence>
<evidence type="ECO:0000259" key="4">
    <source>
        <dbReference type="Pfam" id="PF00501"/>
    </source>
</evidence>
<accession>A0A5D4R6N2</accession>
<dbReference type="FunFam" id="3.30.300.30:FF:000008">
    <property type="entry name" value="2,3-dihydroxybenzoate-AMP ligase"/>
    <property type="match status" value="1"/>
</dbReference>
<dbReference type="InterPro" id="IPR020845">
    <property type="entry name" value="AMP-binding_CS"/>
</dbReference>
<dbReference type="InterPro" id="IPR025110">
    <property type="entry name" value="AMP-bd_C"/>
</dbReference>
<dbReference type="GO" id="GO:0016878">
    <property type="term" value="F:acid-thiol ligase activity"/>
    <property type="evidence" value="ECO:0007669"/>
    <property type="project" value="UniProtKB-ARBA"/>
</dbReference>
<evidence type="ECO:0000256" key="2">
    <source>
        <dbReference type="ARBA" id="ARBA00022598"/>
    </source>
</evidence>
<evidence type="ECO:0000313" key="7">
    <source>
        <dbReference type="Proteomes" id="UP000322139"/>
    </source>
</evidence>
<dbReference type="Pfam" id="PF00501">
    <property type="entry name" value="AMP-binding"/>
    <property type="match status" value="1"/>
</dbReference>
<dbReference type="InterPro" id="IPR000873">
    <property type="entry name" value="AMP-dep_synth/lig_dom"/>
</dbReference>
<keyword evidence="3" id="KW-0547">Nucleotide-binding</keyword>
<dbReference type="SUPFAM" id="SSF56801">
    <property type="entry name" value="Acetyl-CoA synthetase-like"/>
    <property type="match status" value="1"/>
</dbReference>
<evidence type="ECO:0000256" key="1">
    <source>
        <dbReference type="ARBA" id="ARBA00006432"/>
    </source>
</evidence>
<organism evidence="6 7">
    <name type="scientific">Bacillus infantis</name>
    <dbReference type="NCBI Taxonomy" id="324767"/>
    <lineage>
        <taxon>Bacteria</taxon>
        <taxon>Bacillati</taxon>
        <taxon>Bacillota</taxon>
        <taxon>Bacilli</taxon>
        <taxon>Bacillales</taxon>
        <taxon>Bacillaceae</taxon>
        <taxon>Bacillus</taxon>
    </lineage>
</organism>
<dbReference type="EMBL" id="VTER01000011">
    <property type="protein sequence ID" value="TYS45438.1"/>
    <property type="molecule type" value="Genomic_DNA"/>
</dbReference>
<dbReference type="InterPro" id="IPR042099">
    <property type="entry name" value="ANL_N_sf"/>
</dbReference>
<dbReference type="PANTHER" id="PTHR43767">
    <property type="entry name" value="LONG-CHAIN-FATTY-ACID--COA LIGASE"/>
    <property type="match status" value="1"/>
</dbReference>
<reference evidence="6 7" key="1">
    <citation type="submission" date="2019-08" db="EMBL/GenBank/DDBJ databases">
        <title>Bacillus genomes from the desert of Cuatro Cienegas, Coahuila.</title>
        <authorList>
            <person name="Olmedo-Alvarez G."/>
        </authorList>
    </citation>
    <scope>NUCLEOTIDE SEQUENCE [LARGE SCALE GENOMIC DNA]</scope>
    <source>
        <strain evidence="6 7">CH446_14T</strain>
    </source>
</reference>
<evidence type="ECO:0000313" key="6">
    <source>
        <dbReference type="EMBL" id="TYS45438.1"/>
    </source>
</evidence>
<dbReference type="PANTHER" id="PTHR43767:SF1">
    <property type="entry name" value="NONRIBOSOMAL PEPTIDE SYNTHASE PES1 (EUROFUNG)-RELATED"/>
    <property type="match status" value="1"/>
</dbReference>
<dbReference type="Gene3D" id="3.30.300.30">
    <property type="match status" value="1"/>
</dbReference>
<dbReference type="GO" id="GO:0005524">
    <property type="term" value="F:ATP binding"/>
    <property type="evidence" value="ECO:0007669"/>
    <property type="project" value="UniProtKB-KW"/>
</dbReference>
<dbReference type="Gene3D" id="3.40.50.12780">
    <property type="entry name" value="N-terminal domain of ligase-like"/>
    <property type="match status" value="1"/>
</dbReference>